<dbReference type="PROSITE" id="PS51186">
    <property type="entry name" value="GNAT"/>
    <property type="match status" value="1"/>
</dbReference>
<dbReference type="Proteomes" id="UP001083770">
    <property type="component" value="Unassembled WGS sequence"/>
</dbReference>
<comment type="caution">
    <text evidence="2">The sequence shown here is derived from an EMBL/GenBank/DDBJ whole genome shotgun (WGS) entry which is preliminary data.</text>
</comment>
<dbReference type="SUPFAM" id="SSF55729">
    <property type="entry name" value="Acyl-CoA N-acyltransferases (Nat)"/>
    <property type="match status" value="1"/>
</dbReference>
<evidence type="ECO:0000259" key="1">
    <source>
        <dbReference type="PROSITE" id="PS51186"/>
    </source>
</evidence>
<gene>
    <name evidence="2" type="ORF">O4G74_11230</name>
</gene>
<sequence>MIKIRTITPDDLPGVMALVAKVDFPWRSEAGWHWALFENPQQGDIPAGFVAEREGAVVAMVGLQARDFILEGAPVKAATGHTFIAGPEGRGSGPRLARRALTYPGLAAVYSLNNNASSAGLYKKLGMTAWKGESARNRLEWPIRPLAMGAGLAFSRLARSDRIYDALSAREWFPPLHIPLADHAKKSLQAGDWLDPASPDDARALDAFDSDLRRSRQAVPVRSAPFYAYLLSDPDAPGRSVVLTARDGSKITGLMMAILSKPNAYEPAGLDIVDLEFAPGAPREATIACLVRVARKIARDSGAARLRLIFSDRFTAAELKGTGLRLHRRFSYDPAHALFADQNGKLAEAWAPTGFEGDFHFALRVAPQRAPR</sequence>
<reference evidence="2" key="1">
    <citation type="submission" date="2022-12" db="EMBL/GenBank/DDBJ databases">
        <title>Bacterial isolates from different developmental stages of Nematostella vectensis.</title>
        <authorList>
            <person name="Fraune S."/>
        </authorList>
    </citation>
    <scope>NUCLEOTIDE SEQUENCE</scope>
    <source>
        <strain evidence="2">G21632-S1</strain>
    </source>
</reference>
<name>A0ABT4LW79_9PROT</name>
<evidence type="ECO:0000313" key="2">
    <source>
        <dbReference type="EMBL" id="MCZ4298632.1"/>
    </source>
</evidence>
<evidence type="ECO:0000313" key="3">
    <source>
        <dbReference type="Proteomes" id="UP001083770"/>
    </source>
</evidence>
<keyword evidence="3" id="KW-1185">Reference proteome</keyword>
<dbReference type="InterPro" id="IPR016181">
    <property type="entry name" value="Acyl_CoA_acyltransferase"/>
</dbReference>
<feature type="domain" description="N-acetyltransferase" evidence="1">
    <location>
        <begin position="2"/>
        <end position="153"/>
    </location>
</feature>
<dbReference type="RefSeq" id="WP_269402701.1">
    <property type="nucleotide sequence ID" value="NZ_JAPWGW010000003.1"/>
</dbReference>
<protein>
    <recommendedName>
        <fullName evidence="1">N-acetyltransferase domain-containing protein</fullName>
    </recommendedName>
</protein>
<proteinExistence type="predicted"/>
<dbReference type="EMBL" id="JAPWGW010000003">
    <property type="protein sequence ID" value="MCZ4298632.1"/>
    <property type="molecule type" value="Genomic_DNA"/>
</dbReference>
<dbReference type="InterPro" id="IPR000182">
    <property type="entry name" value="GNAT_dom"/>
</dbReference>
<organism evidence="2 3">
    <name type="scientific">Henriciella marina</name>
    <dbReference type="NCBI Taxonomy" id="453851"/>
    <lineage>
        <taxon>Bacteria</taxon>
        <taxon>Pseudomonadati</taxon>
        <taxon>Pseudomonadota</taxon>
        <taxon>Alphaproteobacteria</taxon>
        <taxon>Hyphomonadales</taxon>
        <taxon>Hyphomonadaceae</taxon>
        <taxon>Henriciella</taxon>
    </lineage>
</organism>
<dbReference type="Gene3D" id="3.40.630.30">
    <property type="match status" value="1"/>
</dbReference>
<accession>A0ABT4LW79</accession>